<evidence type="ECO:0000256" key="4">
    <source>
        <dbReference type="ARBA" id="ARBA00022692"/>
    </source>
</evidence>
<feature type="transmembrane region" description="Helical" evidence="8">
    <location>
        <begin position="127"/>
        <end position="147"/>
    </location>
</feature>
<dbReference type="Proteomes" id="UP000275078">
    <property type="component" value="Unassembled WGS sequence"/>
</dbReference>
<dbReference type="EMBL" id="ML119645">
    <property type="protein sequence ID" value="RPA88005.1"/>
    <property type="molecule type" value="Genomic_DNA"/>
</dbReference>
<comment type="subcellular location">
    <subcellularLocation>
        <location evidence="1">Cell membrane</location>
        <topology evidence="1">Multi-pass membrane protein</topology>
    </subcellularLocation>
</comment>
<feature type="transmembrane region" description="Helical" evidence="8">
    <location>
        <begin position="471"/>
        <end position="491"/>
    </location>
</feature>
<evidence type="ECO:0008006" key="11">
    <source>
        <dbReference type="Google" id="ProtNLM"/>
    </source>
</evidence>
<evidence type="ECO:0000256" key="2">
    <source>
        <dbReference type="ARBA" id="ARBA00005262"/>
    </source>
</evidence>
<dbReference type="GO" id="GO:0005886">
    <property type="term" value="C:plasma membrane"/>
    <property type="evidence" value="ECO:0007669"/>
    <property type="project" value="UniProtKB-SubCell"/>
</dbReference>
<accession>A0A3N4IQK9</accession>
<evidence type="ECO:0000256" key="1">
    <source>
        <dbReference type="ARBA" id="ARBA00004651"/>
    </source>
</evidence>
<feature type="transmembrane region" description="Helical" evidence="8">
    <location>
        <begin position="380"/>
        <end position="402"/>
    </location>
</feature>
<dbReference type="PANTHER" id="PTHR33567:SF3">
    <property type="entry name" value="CHROMATE ION TRANSPORTER (EUROFUNG)"/>
    <property type="match status" value="1"/>
</dbReference>
<feature type="transmembrane region" description="Helical" evidence="8">
    <location>
        <begin position="414"/>
        <end position="434"/>
    </location>
</feature>
<evidence type="ECO:0000313" key="10">
    <source>
        <dbReference type="Proteomes" id="UP000275078"/>
    </source>
</evidence>
<dbReference type="InterPro" id="IPR014047">
    <property type="entry name" value="Chr_Tranpt_l_chain"/>
</dbReference>
<protein>
    <recommendedName>
        <fullName evidence="11">Chromate ion transporter</fullName>
    </recommendedName>
</protein>
<feature type="transmembrane region" description="Helical" evidence="8">
    <location>
        <begin position="299"/>
        <end position="324"/>
    </location>
</feature>
<reference evidence="9 10" key="1">
    <citation type="journal article" date="2018" name="Nat. Ecol. Evol.">
        <title>Pezizomycetes genomes reveal the molecular basis of ectomycorrhizal truffle lifestyle.</title>
        <authorList>
            <person name="Murat C."/>
            <person name="Payen T."/>
            <person name="Noel B."/>
            <person name="Kuo A."/>
            <person name="Morin E."/>
            <person name="Chen J."/>
            <person name="Kohler A."/>
            <person name="Krizsan K."/>
            <person name="Balestrini R."/>
            <person name="Da Silva C."/>
            <person name="Montanini B."/>
            <person name="Hainaut M."/>
            <person name="Levati E."/>
            <person name="Barry K.W."/>
            <person name="Belfiori B."/>
            <person name="Cichocki N."/>
            <person name="Clum A."/>
            <person name="Dockter R.B."/>
            <person name="Fauchery L."/>
            <person name="Guy J."/>
            <person name="Iotti M."/>
            <person name="Le Tacon F."/>
            <person name="Lindquist E.A."/>
            <person name="Lipzen A."/>
            <person name="Malagnac F."/>
            <person name="Mello A."/>
            <person name="Molinier V."/>
            <person name="Miyauchi S."/>
            <person name="Poulain J."/>
            <person name="Riccioni C."/>
            <person name="Rubini A."/>
            <person name="Sitrit Y."/>
            <person name="Splivallo R."/>
            <person name="Traeger S."/>
            <person name="Wang M."/>
            <person name="Zifcakova L."/>
            <person name="Wipf D."/>
            <person name="Zambonelli A."/>
            <person name="Paolocci F."/>
            <person name="Nowrousian M."/>
            <person name="Ottonello S."/>
            <person name="Baldrian P."/>
            <person name="Spatafora J.W."/>
            <person name="Henrissat B."/>
            <person name="Nagy L.G."/>
            <person name="Aury J.M."/>
            <person name="Wincker P."/>
            <person name="Grigoriev I.V."/>
            <person name="Bonfante P."/>
            <person name="Martin F.M."/>
        </authorList>
    </citation>
    <scope>NUCLEOTIDE SEQUENCE [LARGE SCALE GENOMIC DNA]</scope>
    <source>
        <strain evidence="9 10">RN42</strain>
    </source>
</reference>
<evidence type="ECO:0000256" key="7">
    <source>
        <dbReference type="SAM" id="MobiDB-lite"/>
    </source>
</evidence>
<feature type="transmembrane region" description="Helical" evidence="8">
    <location>
        <begin position="159"/>
        <end position="177"/>
    </location>
</feature>
<feature type="compositionally biased region" description="Basic and acidic residues" evidence="7">
    <location>
        <begin position="238"/>
        <end position="259"/>
    </location>
</feature>
<dbReference type="GO" id="GO:0015109">
    <property type="term" value="F:chromate transmembrane transporter activity"/>
    <property type="evidence" value="ECO:0007669"/>
    <property type="project" value="InterPro"/>
</dbReference>
<keyword evidence="3" id="KW-1003">Cell membrane</keyword>
<dbReference type="PANTHER" id="PTHR33567">
    <property type="entry name" value="CHROMATE ION TRANSPORTER (EUROFUNG)"/>
    <property type="match status" value="1"/>
</dbReference>
<dbReference type="Pfam" id="PF02417">
    <property type="entry name" value="Chromate_transp"/>
    <property type="match status" value="2"/>
</dbReference>
<dbReference type="AlphaFoldDB" id="A0A3N4IQK9"/>
<organism evidence="9 10">
    <name type="scientific">Ascobolus immersus RN42</name>
    <dbReference type="NCBI Taxonomy" id="1160509"/>
    <lineage>
        <taxon>Eukaryota</taxon>
        <taxon>Fungi</taxon>
        <taxon>Dikarya</taxon>
        <taxon>Ascomycota</taxon>
        <taxon>Pezizomycotina</taxon>
        <taxon>Pezizomycetes</taxon>
        <taxon>Pezizales</taxon>
        <taxon>Ascobolaceae</taxon>
        <taxon>Ascobolus</taxon>
    </lineage>
</organism>
<feature type="transmembrane region" description="Helical" evidence="8">
    <location>
        <begin position="339"/>
        <end position="360"/>
    </location>
</feature>
<feature type="transmembrane region" description="Helical" evidence="8">
    <location>
        <begin position="81"/>
        <end position="107"/>
    </location>
</feature>
<keyword evidence="4 8" id="KW-0812">Transmembrane</keyword>
<proteinExistence type="inferred from homology"/>
<evidence type="ECO:0000256" key="8">
    <source>
        <dbReference type="SAM" id="Phobius"/>
    </source>
</evidence>
<name>A0A3N4IQK9_ASCIM</name>
<keyword evidence="10" id="KW-1185">Reference proteome</keyword>
<feature type="transmembrane region" description="Helical" evidence="8">
    <location>
        <begin position="183"/>
        <end position="202"/>
    </location>
</feature>
<dbReference type="PIRSF" id="PIRSF004810">
    <property type="entry name" value="ChrA"/>
    <property type="match status" value="1"/>
</dbReference>
<comment type="similarity">
    <text evidence="2">Belongs to the chromate ion transporter (CHR) (TC 2.A.51) family.</text>
</comment>
<keyword evidence="5 8" id="KW-1133">Transmembrane helix</keyword>
<gene>
    <name evidence="9" type="ORF">BJ508DRAFT_320118</name>
</gene>
<feature type="region of interest" description="Disordered" evidence="7">
    <location>
        <begin position="226"/>
        <end position="259"/>
    </location>
</feature>
<evidence type="ECO:0000256" key="3">
    <source>
        <dbReference type="ARBA" id="ARBA00022475"/>
    </source>
</evidence>
<keyword evidence="6 8" id="KW-0472">Membrane</keyword>
<evidence type="ECO:0000256" key="5">
    <source>
        <dbReference type="ARBA" id="ARBA00022989"/>
    </source>
</evidence>
<dbReference type="OrthoDB" id="2160638at2759"/>
<feature type="transmembrane region" description="Helical" evidence="8">
    <location>
        <begin position="271"/>
        <end position="293"/>
    </location>
</feature>
<dbReference type="InterPro" id="IPR003370">
    <property type="entry name" value="Chromate_transpt"/>
</dbReference>
<evidence type="ECO:0000313" key="9">
    <source>
        <dbReference type="EMBL" id="RPA88005.1"/>
    </source>
</evidence>
<dbReference type="STRING" id="1160509.A0A3N4IQK9"/>
<evidence type="ECO:0000256" key="6">
    <source>
        <dbReference type="ARBA" id="ARBA00023136"/>
    </source>
</evidence>
<sequence length="493" mass="52863">MSSSVLSAASERAQRSKFLPPLLDTIKHTWDLGFTSFGGPPTHFKILNDRFVTKLSWITPQIYLEQFALSQSLPGPASTKLLFCIAVLHGGLISGLATFLLWMLPGALGMFGLSLGVSRIEERLPDIVYALLSGLNGATVGIVALAAVELAAKSVTDRATRICVFAGGAAGLLYTALWYFPVLMVAGGLVTVAVDYGLIKWITSKFQRKKAIERERGVELEEVDVGGGRAGASGNDGPVKDESEEERRSREEEERRTAEQIESPNIWGWKIGLAITGFFFASFIAVMVARGVWDARPVAFAVFANFYLAGTIIFGGGPVVIPLLREYIVTPGWVSSRDFLLGLAIIQAFPGPNFNFAVYLGSLAALSAKGADSFPSFAGALIGALGIFTPGLLLSLGVLSFWKSLRKRRLVASVLRGVNASAVGLIFTAVYRLYEIGYVDAEHSGGSSLGREPWWVVVTATSFVGGRWFGISPPVAIILGGVMGLIWYGVVKA</sequence>